<name>A0AAV7T2X2_PLEWA</name>
<protein>
    <submittedName>
        <fullName evidence="2">Uncharacterized protein</fullName>
    </submittedName>
</protein>
<evidence type="ECO:0000313" key="3">
    <source>
        <dbReference type="Proteomes" id="UP001066276"/>
    </source>
</evidence>
<dbReference type="EMBL" id="JANPWB010000007">
    <property type="protein sequence ID" value="KAJ1170441.1"/>
    <property type="molecule type" value="Genomic_DNA"/>
</dbReference>
<organism evidence="2 3">
    <name type="scientific">Pleurodeles waltl</name>
    <name type="common">Iberian ribbed newt</name>
    <dbReference type="NCBI Taxonomy" id="8319"/>
    <lineage>
        <taxon>Eukaryota</taxon>
        <taxon>Metazoa</taxon>
        <taxon>Chordata</taxon>
        <taxon>Craniata</taxon>
        <taxon>Vertebrata</taxon>
        <taxon>Euteleostomi</taxon>
        <taxon>Amphibia</taxon>
        <taxon>Batrachia</taxon>
        <taxon>Caudata</taxon>
        <taxon>Salamandroidea</taxon>
        <taxon>Salamandridae</taxon>
        <taxon>Pleurodelinae</taxon>
        <taxon>Pleurodeles</taxon>
    </lineage>
</organism>
<reference evidence="2" key="1">
    <citation type="journal article" date="2022" name="bioRxiv">
        <title>Sequencing and chromosome-scale assembly of the giantPleurodeles waltlgenome.</title>
        <authorList>
            <person name="Brown T."/>
            <person name="Elewa A."/>
            <person name="Iarovenko S."/>
            <person name="Subramanian E."/>
            <person name="Araus A.J."/>
            <person name="Petzold A."/>
            <person name="Susuki M."/>
            <person name="Suzuki K.-i.T."/>
            <person name="Hayashi T."/>
            <person name="Toyoda A."/>
            <person name="Oliveira C."/>
            <person name="Osipova E."/>
            <person name="Leigh N.D."/>
            <person name="Simon A."/>
            <person name="Yun M.H."/>
        </authorList>
    </citation>
    <scope>NUCLEOTIDE SEQUENCE</scope>
    <source>
        <strain evidence="2">20211129_DDA</strain>
        <tissue evidence="2">Liver</tissue>
    </source>
</reference>
<evidence type="ECO:0000256" key="1">
    <source>
        <dbReference type="SAM" id="MobiDB-lite"/>
    </source>
</evidence>
<feature type="region of interest" description="Disordered" evidence="1">
    <location>
        <begin position="75"/>
        <end position="107"/>
    </location>
</feature>
<sequence>MAEAKWGPVHEASTRLWSARSGPSWARVPQRASKEVGSAGTEVLMIDDMRSKQYRRIREFSGLFRLELPERKETRLNPMAERKQSKMESRPMRIGTEEEESLDPVTRKHFFEQKQLVTLRAQH</sequence>
<comment type="caution">
    <text evidence="2">The sequence shown here is derived from an EMBL/GenBank/DDBJ whole genome shotgun (WGS) entry which is preliminary data.</text>
</comment>
<keyword evidence="3" id="KW-1185">Reference proteome</keyword>
<proteinExistence type="predicted"/>
<evidence type="ECO:0000313" key="2">
    <source>
        <dbReference type="EMBL" id="KAJ1170441.1"/>
    </source>
</evidence>
<dbReference type="Proteomes" id="UP001066276">
    <property type="component" value="Chromosome 4_1"/>
</dbReference>
<gene>
    <name evidence="2" type="ORF">NDU88_002318</name>
</gene>
<dbReference type="AlphaFoldDB" id="A0AAV7T2X2"/>
<feature type="compositionally biased region" description="Basic and acidic residues" evidence="1">
    <location>
        <begin position="75"/>
        <end position="91"/>
    </location>
</feature>
<accession>A0AAV7T2X2</accession>